<dbReference type="RefSeq" id="XP_060331038.1">
    <property type="nucleotide sequence ID" value="XM_060473083.1"/>
</dbReference>
<keyword evidence="1" id="KW-1133">Transmembrane helix</keyword>
<evidence type="ECO:0000313" key="3">
    <source>
        <dbReference type="Proteomes" id="UP001175211"/>
    </source>
</evidence>
<keyword evidence="1" id="KW-0812">Transmembrane</keyword>
<comment type="caution">
    <text evidence="2">The sequence shown here is derived from an EMBL/GenBank/DDBJ whole genome shotgun (WGS) entry which is preliminary data.</text>
</comment>
<organism evidence="2 3">
    <name type="scientific">Armillaria tabescens</name>
    <name type="common">Ringless honey mushroom</name>
    <name type="synonym">Agaricus tabescens</name>
    <dbReference type="NCBI Taxonomy" id="1929756"/>
    <lineage>
        <taxon>Eukaryota</taxon>
        <taxon>Fungi</taxon>
        <taxon>Dikarya</taxon>
        <taxon>Basidiomycota</taxon>
        <taxon>Agaricomycotina</taxon>
        <taxon>Agaricomycetes</taxon>
        <taxon>Agaricomycetidae</taxon>
        <taxon>Agaricales</taxon>
        <taxon>Marasmiineae</taxon>
        <taxon>Physalacriaceae</taxon>
        <taxon>Desarmillaria</taxon>
    </lineage>
</organism>
<evidence type="ECO:0000313" key="2">
    <source>
        <dbReference type="EMBL" id="KAK0458788.1"/>
    </source>
</evidence>
<keyword evidence="1" id="KW-0472">Membrane</keyword>
<dbReference type="Proteomes" id="UP001175211">
    <property type="component" value="Unassembled WGS sequence"/>
</dbReference>
<protein>
    <submittedName>
        <fullName evidence="2">Uncharacterized protein</fullName>
    </submittedName>
</protein>
<keyword evidence="3" id="KW-1185">Reference proteome</keyword>
<gene>
    <name evidence="2" type="ORF">EV420DRAFT_1540575</name>
</gene>
<sequence length="90" mass="9972">MEEACTLRHIPSWMATILVFTTALSLVCTHPSLLFSPVGNDGSLEGNTRIRYSQFNERHLYLCPHTTSTCPMAPSSVSSCSKVRERGGRE</sequence>
<name>A0AA39KH74_ARMTA</name>
<dbReference type="AlphaFoldDB" id="A0AA39KH74"/>
<evidence type="ECO:0000256" key="1">
    <source>
        <dbReference type="SAM" id="Phobius"/>
    </source>
</evidence>
<dbReference type="EMBL" id="JAUEPS010000016">
    <property type="protein sequence ID" value="KAK0458788.1"/>
    <property type="molecule type" value="Genomic_DNA"/>
</dbReference>
<dbReference type="GeneID" id="85356631"/>
<accession>A0AA39KH74</accession>
<reference evidence="2" key="1">
    <citation type="submission" date="2023-06" db="EMBL/GenBank/DDBJ databases">
        <authorList>
            <consortium name="Lawrence Berkeley National Laboratory"/>
            <person name="Ahrendt S."/>
            <person name="Sahu N."/>
            <person name="Indic B."/>
            <person name="Wong-Bajracharya J."/>
            <person name="Merenyi Z."/>
            <person name="Ke H.-M."/>
            <person name="Monk M."/>
            <person name="Kocsube S."/>
            <person name="Drula E."/>
            <person name="Lipzen A."/>
            <person name="Balint B."/>
            <person name="Henrissat B."/>
            <person name="Andreopoulos B."/>
            <person name="Martin F.M."/>
            <person name="Harder C.B."/>
            <person name="Rigling D."/>
            <person name="Ford K.L."/>
            <person name="Foster G.D."/>
            <person name="Pangilinan J."/>
            <person name="Papanicolaou A."/>
            <person name="Barry K."/>
            <person name="LaButti K."/>
            <person name="Viragh M."/>
            <person name="Koriabine M."/>
            <person name="Yan M."/>
            <person name="Riley R."/>
            <person name="Champramary S."/>
            <person name="Plett K.L."/>
            <person name="Tsai I.J."/>
            <person name="Slot J."/>
            <person name="Sipos G."/>
            <person name="Plett J."/>
            <person name="Nagy L.G."/>
            <person name="Grigoriev I.V."/>
        </authorList>
    </citation>
    <scope>NUCLEOTIDE SEQUENCE</scope>
    <source>
        <strain evidence="2">CCBAS 213</strain>
    </source>
</reference>
<feature type="transmembrane region" description="Helical" evidence="1">
    <location>
        <begin position="12"/>
        <end position="33"/>
    </location>
</feature>
<proteinExistence type="predicted"/>